<keyword evidence="3" id="KW-1133">Transmembrane helix</keyword>
<dbReference type="Gene3D" id="3.90.1310.10">
    <property type="entry name" value="Penicillin-binding protein 2a (Domain 2)"/>
    <property type="match status" value="1"/>
</dbReference>
<dbReference type="PANTHER" id="PTHR30627:SF1">
    <property type="entry name" value="PEPTIDOGLYCAN D,D-TRANSPEPTIDASE FTSI"/>
    <property type="match status" value="1"/>
</dbReference>
<protein>
    <recommendedName>
        <fullName evidence="4">PASTA domain-containing protein</fullName>
    </recommendedName>
</protein>
<dbReference type="InterPro" id="IPR050515">
    <property type="entry name" value="Beta-lactam/transpept"/>
</dbReference>
<evidence type="ECO:0000256" key="1">
    <source>
        <dbReference type="ARBA" id="ARBA00004370"/>
    </source>
</evidence>
<keyword evidence="6" id="KW-1185">Reference proteome</keyword>
<dbReference type="AlphaFoldDB" id="U7V9S6"/>
<dbReference type="SUPFAM" id="SSF54184">
    <property type="entry name" value="Penicillin-binding protein 2x (pbp-2x), c-terminal domain"/>
    <property type="match status" value="1"/>
</dbReference>
<dbReference type="Gene3D" id="3.30.450.330">
    <property type="match status" value="1"/>
</dbReference>
<evidence type="ECO:0000313" key="5">
    <source>
        <dbReference type="EMBL" id="ERT68236.1"/>
    </source>
</evidence>
<dbReference type="Gene3D" id="3.40.710.10">
    <property type="entry name" value="DD-peptidase/beta-lactamase superfamily"/>
    <property type="match status" value="1"/>
</dbReference>
<dbReference type="SUPFAM" id="SSF56601">
    <property type="entry name" value="beta-lactamase/transpeptidase-like"/>
    <property type="match status" value="1"/>
</dbReference>
<dbReference type="Proteomes" id="UP000017081">
    <property type="component" value="Unassembled WGS sequence"/>
</dbReference>
<organism evidence="5 6">
    <name type="scientific">Cetobacterium somerae ATCC BAA-474</name>
    <dbReference type="NCBI Taxonomy" id="1319815"/>
    <lineage>
        <taxon>Bacteria</taxon>
        <taxon>Fusobacteriati</taxon>
        <taxon>Fusobacteriota</taxon>
        <taxon>Fusobacteriia</taxon>
        <taxon>Fusobacteriales</taxon>
        <taxon>Fusobacteriaceae</taxon>
        <taxon>Cetobacterium</taxon>
    </lineage>
</organism>
<keyword evidence="2 3" id="KW-0472">Membrane</keyword>
<feature type="domain" description="PASTA" evidence="4">
    <location>
        <begin position="610"/>
        <end position="668"/>
    </location>
</feature>
<dbReference type="InterPro" id="IPR005311">
    <property type="entry name" value="PBP_dimer"/>
</dbReference>
<feature type="transmembrane region" description="Helical" evidence="3">
    <location>
        <begin position="21"/>
        <end position="44"/>
    </location>
</feature>
<dbReference type="GO" id="GO:0071555">
    <property type="term" value="P:cell wall organization"/>
    <property type="evidence" value="ECO:0007669"/>
    <property type="project" value="TreeGrafter"/>
</dbReference>
<comment type="subcellular location">
    <subcellularLocation>
        <location evidence="1">Membrane</location>
    </subcellularLocation>
</comment>
<sequence length="668" mass="76729">MLIYNLYVFFKWKKIKMKNNFILRSFIASDIILFCFFILIFRMIQIQLFDSNNYKEAINKQINVERREGGERGNIYDSKGKGLAYSINMYELSVDPKRFIKSLEAPEALKELVNKKYIRDNYRPLLNTINKLGKEERVYKRLNRNIDDVEKKEIEEILEKYNIKGKNIIFLSGRKERRYYKPDQYFFLVGNIGFKKGTEKEGIFGIELFYENYLKGDKISRIIPSIRSLGIGLPTSSARTKVNLDGMNIHLTVDNDLQYILNDEMEKQFKKTNSEEAYAVLMDPNNGKILATSFFRKNKKNVANPIFQSQVEPGSIFKPLVIAAALQEKKIRRNTNFDIGNGTITKYKHTIRESSRSVKGILTTEEILKKSSNVGMVLIGDKFTNEEFDSYLERFGLYDKTGVDYPYEKKPRRESVKRWNGLKKSTMSFGQGIAVTPIQMITAFSAVINGGVMYQPYIVDKITDRDGLVVRRNLPIPKGKIITEAVSKEMRAMMELAVLEGTVKKAHVDDYRIGGKTGTAQYSEHGRYVKHEYLSSVMGFFPVEKPQYILLAMFFKPQGDVLYDKYGGTAAAPVLGEVVKRVTKIKNIYSQKIENIRVQGKRSLRSIENNEELVIMPDLKGLSAREVIEIFKGSDIEVELTGTGVVQSQSVEPQKELVDIKKIKIKLN</sequence>
<keyword evidence="3" id="KW-0812">Transmembrane</keyword>
<dbReference type="PROSITE" id="PS51178">
    <property type="entry name" value="PASTA"/>
    <property type="match status" value="1"/>
</dbReference>
<dbReference type="SUPFAM" id="SSF56519">
    <property type="entry name" value="Penicillin binding protein dimerisation domain"/>
    <property type="match status" value="1"/>
</dbReference>
<dbReference type="CDD" id="cd06575">
    <property type="entry name" value="PASTA_Pbp2x-like_2"/>
    <property type="match status" value="1"/>
</dbReference>
<proteinExistence type="predicted"/>
<name>U7V9S6_9FUSO</name>
<dbReference type="Pfam" id="PF00905">
    <property type="entry name" value="Transpeptidase"/>
    <property type="match status" value="1"/>
</dbReference>
<evidence type="ECO:0000259" key="4">
    <source>
        <dbReference type="PROSITE" id="PS51178"/>
    </source>
</evidence>
<dbReference type="EMBL" id="AXZF01000074">
    <property type="protein sequence ID" value="ERT68236.1"/>
    <property type="molecule type" value="Genomic_DNA"/>
</dbReference>
<evidence type="ECO:0000256" key="3">
    <source>
        <dbReference type="SAM" id="Phobius"/>
    </source>
</evidence>
<dbReference type="STRING" id="1319815.HMPREF0202_01881"/>
<dbReference type="GO" id="GO:0008658">
    <property type="term" value="F:penicillin binding"/>
    <property type="evidence" value="ECO:0007669"/>
    <property type="project" value="InterPro"/>
</dbReference>
<dbReference type="GO" id="GO:0005886">
    <property type="term" value="C:plasma membrane"/>
    <property type="evidence" value="ECO:0007669"/>
    <property type="project" value="TreeGrafter"/>
</dbReference>
<evidence type="ECO:0000256" key="2">
    <source>
        <dbReference type="ARBA" id="ARBA00023136"/>
    </source>
</evidence>
<accession>U7V9S6</accession>
<dbReference type="InterPro" id="IPR036138">
    <property type="entry name" value="PBP_dimer_sf"/>
</dbReference>
<dbReference type="InterPro" id="IPR005543">
    <property type="entry name" value="PASTA_dom"/>
</dbReference>
<dbReference type="InterPro" id="IPR001460">
    <property type="entry name" value="PCN-bd_Tpept"/>
</dbReference>
<reference evidence="5 6" key="1">
    <citation type="submission" date="2013-08" db="EMBL/GenBank/DDBJ databases">
        <authorList>
            <person name="Weinstock G."/>
            <person name="Sodergren E."/>
            <person name="Wylie T."/>
            <person name="Fulton L."/>
            <person name="Fulton R."/>
            <person name="Fronick C."/>
            <person name="O'Laughlin M."/>
            <person name="Godfrey J."/>
            <person name="Miner T."/>
            <person name="Herter B."/>
            <person name="Appelbaum E."/>
            <person name="Cordes M."/>
            <person name="Lek S."/>
            <person name="Wollam A."/>
            <person name="Pepin K.H."/>
            <person name="Palsikar V.B."/>
            <person name="Mitreva M."/>
            <person name="Wilson R.K."/>
        </authorList>
    </citation>
    <scope>NUCLEOTIDE SEQUENCE [LARGE SCALE GENOMIC DNA]</scope>
    <source>
        <strain evidence="5 6">ATCC BAA-474</strain>
    </source>
</reference>
<comment type="caution">
    <text evidence="5">The sequence shown here is derived from an EMBL/GenBank/DDBJ whole genome shotgun (WGS) entry which is preliminary data.</text>
</comment>
<dbReference type="InterPro" id="IPR012338">
    <property type="entry name" value="Beta-lactam/transpept-like"/>
</dbReference>
<dbReference type="Pfam" id="PF03793">
    <property type="entry name" value="PASTA"/>
    <property type="match status" value="1"/>
</dbReference>
<dbReference type="HOGENOM" id="CLU_009289_6_0_0"/>
<dbReference type="SMART" id="SM00740">
    <property type="entry name" value="PASTA"/>
    <property type="match status" value="1"/>
</dbReference>
<dbReference type="Pfam" id="PF03717">
    <property type="entry name" value="PBP_dimer"/>
    <property type="match status" value="1"/>
</dbReference>
<gene>
    <name evidence="5" type="ORF">HMPREF0202_01881</name>
</gene>
<evidence type="ECO:0000313" key="6">
    <source>
        <dbReference type="Proteomes" id="UP000017081"/>
    </source>
</evidence>
<dbReference type="eggNOG" id="COG0768">
    <property type="taxonomic scope" value="Bacteria"/>
</dbReference>
<dbReference type="PANTHER" id="PTHR30627">
    <property type="entry name" value="PEPTIDOGLYCAN D,D-TRANSPEPTIDASE"/>
    <property type="match status" value="1"/>
</dbReference>
<dbReference type="PATRIC" id="fig|1319815.3.peg.1815"/>